<feature type="chain" id="PRO_5001643555" evidence="1">
    <location>
        <begin position="22"/>
        <end position="139"/>
    </location>
</feature>
<dbReference type="Proteomes" id="UP000027138">
    <property type="component" value="Unassembled WGS sequence"/>
</dbReference>
<protein>
    <submittedName>
        <fullName evidence="2">Uncharacterized protein</fullName>
    </submittedName>
</protein>
<evidence type="ECO:0000313" key="3">
    <source>
        <dbReference type="Proteomes" id="UP000027138"/>
    </source>
</evidence>
<keyword evidence="1" id="KW-0732">Signal</keyword>
<feature type="signal peptide" evidence="1">
    <location>
        <begin position="1"/>
        <end position="21"/>
    </location>
</feature>
<dbReference type="GO" id="GO:0016705">
    <property type="term" value="F:oxidoreductase activity, acting on paired donors, with incorporation or reduction of molecular oxygen"/>
    <property type="evidence" value="ECO:0007669"/>
    <property type="project" value="InterPro"/>
</dbReference>
<dbReference type="Gene3D" id="1.10.630.10">
    <property type="entry name" value="Cytochrome P450"/>
    <property type="match status" value="1"/>
</dbReference>
<dbReference type="SUPFAM" id="SSF48264">
    <property type="entry name" value="Cytochrome P450"/>
    <property type="match status" value="1"/>
</dbReference>
<dbReference type="Pfam" id="PF00067">
    <property type="entry name" value="p450"/>
    <property type="match status" value="1"/>
</dbReference>
<dbReference type="GO" id="GO:0020037">
    <property type="term" value="F:heme binding"/>
    <property type="evidence" value="ECO:0007669"/>
    <property type="project" value="InterPro"/>
</dbReference>
<accession>A0A067L725</accession>
<reference evidence="2 3" key="1">
    <citation type="journal article" date="2014" name="PLoS ONE">
        <title>Global Analysis of Gene Expression Profiles in Physic Nut (Jatropha curcas L.) Seedlings Exposed to Salt Stress.</title>
        <authorList>
            <person name="Zhang L."/>
            <person name="Zhang C."/>
            <person name="Wu P."/>
            <person name="Chen Y."/>
            <person name="Li M."/>
            <person name="Jiang H."/>
            <person name="Wu G."/>
        </authorList>
    </citation>
    <scope>NUCLEOTIDE SEQUENCE [LARGE SCALE GENOMIC DNA]</scope>
    <source>
        <strain evidence="3">cv. GZQX0401</strain>
        <tissue evidence="2">Young leaves</tissue>
    </source>
</reference>
<evidence type="ECO:0000313" key="2">
    <source>
        <dbReference type="EMBL" id="KDP43053.1"/>
    </source>
</evidence>
<dbReference type="GO" id="GO:0004497">
    <property type="term" value="F:monooxygenase activity"/>
    <property type="evidence" value="ECO:0007669"/>
    <property type="project" value="InterPro"/>
</dbReference>
<dbReference type="PANTHER" id="PTHR24299">
    <property type="entry name" value="CYTOCHROME P450 FAMILY 1"/>
    <property type="match status" value="1"/>
</dbReference>
<dbReference type="EMBL" id="KK914283">
    <property type="protein sequence ID" value="KDP43053.1"/>
    <property type="molecule type" value="Genomic_DNA"/>
</dbReference>
<dbReference type="AlphaFoldDB" id="A0A067L725"/>
<keyword evidence="3" id="KW-1185">Reference proteome</keyword>
<evidence type="ECO:0000256" key="1">
    <source>
        <dbReference type="SAM" id="SignalP"/>
    </source>
</evidence>
<organism evidence="2 3">
    <name type="scientific">Jatropha curcas</name>
    <name type="common">Barbados nut</name>
    <dbReference type="NCBI Taxonomy" id="180498"/>
    <lineage>
        <taxon>Eukaryota</taxon>
        <taxon>Viridiplantae</taxon>
        <taxon>Streptophyta</taxon>
        <taxon>Embryophyta</taxon>
        <taxon>Tracheophyta</taxon>
        <taxon>Spermatophyta</taxon>
        <taxon>Magnoliopsida</taxon>
        <taxon>eudicotyledons</taxon>
        <taxon>Gunneridae</taxon>
        <taxon>Pentapetalae</taxon>
        <taxon>rosids</taxon>
        <taxon>fabids</taxon>
        <taxon>Malpighiales</taxon>
        <taxon>Euphorbiaceae</taxon>
        <taxon>Crotonoideae</taxon>
        <taxon>Jatropheae</taxon>
        <taxon>Jatropha</taxon>
    </lineage>
</organism>
<name>A0A067L725_JATCU</name>
<proteinExistence type="predicted"/>
<sequence>MAMELLMACVPFLLSLALIQAVILISKGSKKASSGKLPPGPTPLPILGNLLELGDKPHKSLAKLAKIHGPLMSLQLGQITIVVISSSSLAKQVLQTFDLSFCNRPVVEAIRARGHHKVSVAWAPDGSGYKAETILFETI</sequence>
<gene>
    <name evidence="2" type="ORF">JCGZ_25239</name>
</gene>
<dbReference type="InterPro" id="IPR001128">
    <property type="entry name" value="Cyt_P450"/>
</dbReference>
<dbReference type="OrthoDB" id="852029at2759"/>
<dbReference type="PANTHER" id="PTHR24299:SF59">
    <property type="entry name" value="CYTOCHROME P450 SUPERFAMILY PROTEIN"/>
    <property type="match status" value="1"/>
</dbReference>
<dbReference type="InterPro" id="IPR036396">
    <property type="entry name" value="Cyt_P450_sf"/>
</dbReference>
<dbReference type="GO" id="GO:0005506">
    <property type="term" value="F:iron ion binding"/>
    <property type="evidence" value="ECO:0007669"/>
    <property type="project" value="InterPro"/>
</dbReference>